<sequence>MDLFRGIDWRKLDNGRGGAEVWTTGGVDREEHPSLSVGVRVSDAGGLSATNILTIIVDDLNDNPMKPGAKTVYLWKTQGGGWEAPLGRVYVDDPDDWDAGDKEYIWAGVPHKHFSLHPQRGDIFASSLVREGRYELQFLVSDRTWGQEGVRANVSVVVRDLPQDALGHATPLTLSPTTPPHLMRGWSPQGGGGGLGRLISAVERVVNEGNQKVQVRNGTSFTTEDQQQLPANEPATCVWVSVLDPKGGYMDPIKLQGLLSLHTPQRSIDSFSPSLSRSSNRSSSLRLPLQIFPWQSFLIHPFHVAVPPQSVPLNVIKKGVDTQCSPDVNISETVILVTPRINLSTLISAAYILDSVFVIRAHVSLPYIIIGFSTVL</sequence>
<accession>A0AAE1PYN8</accession>
<dbReference type="PROSITE" id="PS50268">
    <property type="entry name" value="CADHERIN_2"/>
    <property type="match status" value="1"/>
</dbReference>
<keyword evidence="4" id="KW-1185">Reference proteome</keyword>
<organism evidence="3 4">
    <name type="scientific">Petrolisthes manimaculis</name>
    <dbReference type="NCBI Taxonomy" id="1843537"/>
    <lineage>
        <taxon>Eukaryota</taxon>
        <taxon>Metazoa</taxon>
        <taxon>Ecdysozoa</taxon>
        <taxon>Arthropoda</taxon>
        <taxon>Crustacea</taxon>
        <taxon>Multicrustacea</taxon>
        <taxon>Malacostraca</taxon>
        <taxon>Eumalacostraca</taxon>
        <taxon>Eucarida</taxon>
        <taxon>Decapoda</taxon>
        <taxon>Pleocyemata</taxon>
        <taxon>Anomura</taxon>
        <taxon>Galatheoidea</taxon>
        <taxon>Porcellanidae</taxon>
        <taxon>Petrolisthes</taxon>
    </lineage>
</organism>
<gene>
    <name evidence="3" type="ORF">Pmani_013314</name>
</gene>
<proteinExistence type="predicted"/>
<dbReference type="InterPro" id="IPR015919">
    <property type="entry name" value="Cadherin-like_sf"/>
</dbReference>
<dbReference type="EMBL" id="JAWZYT010001114">
    <property type="protein sequence ID" value="KAK4315397.1"/>
    <property type="molecule type" value="Genomic_DNA"/>
</dbReference>
<dbReference type="Gene3D" id="2.60.40.60">
    <property type="entry name" value="Cadherins"/>
    <property type="match status" value="1"/>
</dbReference>
<evidence type="ECO:0000256" key="1">
    <source>
        <dbReference type="PROSITE-ProRule" id="PRU00043"/>
    </source>
</evidence>
<dbReference type="GO" id="GO:0016020">
    <property type="term" value="C:membrane"/>
    <property type="evidence" value="ECO:0007669"/>
    <property type="project" value="InterPro"/>
</dbReference>
<evidence type="ECO:0000259" key="2">
    <source>
        <dbReference type="PROSITE" id="PS50268"/>
    </source>
</evidence>
<comment type="caution">
    <text evidence="3">The sequence shown here is derived from an EMBL/GenBank/DDBJ whole genome shotgun (WGS) entry which is preliminary data.</text>
</comment>
<dbReference type="AlphaFoldDB" id="A0AAE1PYN8"/>
<dbReference type="InterPro" id="IPR002126">
    <property type="entry name" value="Cadherin-like_dom"/>
</dbReference>
<evidence type="ECO:0000313" key="3">
    <source>
        <dbReference type="EMBL" id="KAK4315397.1"/>
    </source>
</evidence>
<keyword evidence="1" id="KW-0106">Calcium</keyword>
<dbReference type="GO" id="GO:0007156">
    <property type="term" value="P:homophilic cell adhesion via plasma membrane adhesion molecules"/>
    <property type="evidence" value="ECO:0007669"/>
    <property type="project" value="InterPro"/>
</dbReference>
<evidence type="ECO:0000313" key="4">
    <source>
        <dbReference type="Proteomes" id="UP001292094"/>
    </source>
</evidence>
<name>A0AAE1PYN8_9EUCA</name>
<dbReference type="GO" id="GO:0005509">
    <property type="term" value="F:calcium ion binding"/>
    <property type="evidence" value="ECO:0007669"/>
    <property type="project" value="UniProtKB-UniRule"/>
</dbReference>
<protein>
    <recommendedName>
        <fullName evidence="2">Cadherin domain-containing protein</fullName>
    </recommendedName>
</protein>
<feature type="domain" description="Cadherin" evidence="2">
    <location>
        <begin position="27"/>
        <end position="69"/>
    </location>
</feature>
<reference evidence="3" key="1">
    <citation type="submission" date="2023-11" db="EMBL/GenBank/DDBJ databases">
        <title>Genome assemblies of two species of porcelain crab, Petrolisthes cinctipes and Petrolisthes manimaculis (Anomura: Porcellanidae).</title>
        <authorList>
            <person name="Angst P."/>
        </authorList>
    </citation>
    <scope>NUCLEOTIDE SEQUENCE</scope>
    <source>
        <strain evidence="3">PB745_02</strain>
        <tissue evidence="3">Gill</tissue>
    </source>
</reference>
<dbReference type="Proteomes" id="UP001292094">
    <property type="component" value="Unassembled WGS sequence"/>
</dbReference>
<dbReference type="SUPFAM" id="SSF49313">
    <property type="entry name" value="Cadherin-like"/>
    <property type="match status" value="2"/>
</dbReference>